<dbReference type="SMART" id="SM00065">
    <property type="entry name" value="GAF"/>
    <property type="match status" value="1"/>
</dbReference>
<sequence length="726" mass="78934">MTTLDPARIGSRPDGLSRLLGTVPVDPDRAADDLATQAAMLAGTPVTVAAWCSERWQVLAGSGVGTAGLPAGGPASVPGRSRRPGLIVGADGPAALCWDPDAELGPAVVERLRQGRAWLSLQLIRSQSRVEVDSAAAETDAVREVSRRLLTVRDLDQVLLTVAEQTLRLLESDICGVMLRDGDVVQMRACVGNRSTETARLQMRRGQGVAGLVFLTGEPAKVDSYLEDRTISDDFMSLAEREETRSALAVPLRLRGEFLGVLEVWRRRRSVFTDRDMRRMVTLADFATIAIDNARLYDEQAAAADRLGRARDALQQQVAVLDRTSRLQQDLLQIVIGGGGLPAIARTVATELSCEIAVYGPDGVRLAGHRARDIVSQLPEVLPTGTGGPALADRRALARPVYADGDQVGQVLLVRTERAGDILDAVAVQVAMACSLALLRERAASRARAEASEQVLWDLLQGPVEHRLAARTRAQQLNVQLAGGLRVLHGRIENIDALATQLGWDTSQTDRVRRRVLRTVRTLQGRGLALASLRGDLLVAIAADLDRNGAKDLVNGFAAAIHEEVPELQLTWGISREHAEVVDLPSALNEARTALSAAKRFGGRNVFLYEELGIVRLLLGSGDDPDLQTFVDEVTGPLLDYDRDNDGSLVRTLRAFFDADCSQKLAADRLFVHHKTLRYRLERIRQLTGLDLGRHEDRMRADFALRLLQVTRADSEADGAGAEPER</sequence>
<dbReference type="PANTHER" id="PTHR33744">
    <property type="entry name" value="CARBOHYDRATE DIACID REGULATOR"/>
    <property type="match status" value="1"/>
</dbReference>
<dbReference type="Gene3D" id="1.10.10.2840">
    <property type="entry name" value="PucR C-terminal helix-turn-helix domain"/>
    <property type="match status" value="1"/>
</dbReference>
<dbReference type="AlphaFoldDB" id="A0A1Y2MYI9"/>
<dbReference type="InterPro" id="IPR000160">
    <property type="entry name" value="GGDEF_dom"/>
</dbReference>
<dbReference type="Pfam" id="PF13556">
    <property type="entry name" value="HTH_30"/>
    <property type="match status" value="1"/>
</dbReference>
<dbReference type="OrthoDB" id="8026818at2"/>
<gene>
    <name evidence="3" type="primary">pucR_4</name>
    <name evidence="3" type="ORF">BG845_02872</name>
</gene>
<dbReference type="InterPro" id="IPR042070">
    <property type="entry name" value="PucR_C-HTH_sf"/>
</dbReference>
<dbReference type="InterPro" id="IPR029016">
    <property type="entry name" value="GAF-like_dom_sf"/>
</dbReference>
<dbReference type="InterPro" id="IPR051448">
    <property type="entry name" value="CdaR-like_regulators"/>
</dbReference>
<dbReference type="InterPro" id="IPR025736">
    <property type="entry name" value="PucR_C-HTH_dom"/>
</dbReference>
<dbReference type="PANTHER" id="PTHR33744:SF1">
    <property type="entry name" value="DNA-BINDING TRANSCRIPTIONAL ACTIVATOR ADER"/>
    <property type="match status" value="1"/>
</dbReference>
<evidence type="ECO:0000256" key="1">
    <source>
        <dbReference type="ARBA" id="ARBA00006754"/>
    </source>
</evidence>
<dbReference type="SUPFAM" id="SSF55781">
    <property type="entry name" value="GAF domain-like"/>
    <property type="match status" value="1"/>
</dbReference>
<dbReference type="InterPro" id="IPR041522">
    <property type="entry name" value="CdaR_GGDEF"/>
</dbReference>
<name>A0A1Y2MYI9_PSEAH</name>
<reference evidence="3 4" key="1">
    <citation type="submission" date="2016-09" db="EMBL/GenBank/DDBJ databases">
        <title>Pseudonocardia autotrophica DSM535, a candidate organism with high potential of specific P450 cytochromes.</title>
        <authorList>
            <person name="Grumaz C."/>
            <person name="Vainshtein Y."/>
            <person name="Kirstahler P."/>
            <person name="Sohn K."/>
        </authorList>
    </citation>
    <scope>NUCLEOTIDE SEQUENCE [LARGE SCALE GENOMIC DNA]</scope>
    <source>
        <strain evidence="3 4">DSM 535</strain>
    </source>
</reference>
<dbReference type="InterPro" id="IPR029787">
    <property type="entry name" value="Nucleotide_cyclase"/>
</dbReference>
<keyword evidence="4" id="KW-1185">Reference proteome</keyword>
<dbReference type="SUPFAM" id="SSF55073">
    <property type="entry name" value="Nucleotide cyclase"/>
    <property type="match status" value="1"/>
</dbReference>
<dbReference type="RefSeq" id="WP_085913120.1">
    <property type="nucleotide sequence ID" value="NZ_AP018920.1"/>
</dbReference>
<dbReference type="STRING" id="2074.BG845_02872"/>
<protein>
    <submittedName>
        <fullName evidence="3">Purine catabolism regulatory protein</fullName>
    </submittedName>
</protein>
<proteinExistence type="inferred from homology"/>
<evidence type="ECO:0000313" key="3">
    <source>
        <dbReference type="EMBL" id="OSY40049.1"/>
    </source>
</evidence>
<comment type="similarity">
    <text evidence="1">Belongs to the CdaR family.</text>
</comment>
<comment type="caution">
    <text evidence="3">The sequence shown here is derived from an EMBL/GenBank/DDBJ whole genome shotgun (WGS) entry which is preliminary data.</text>
</comment>
<dbReference type="Pfam" id="PF17853">
    <property type="entry name" value="GGDEF_2"/>
    <property type="match status" value="1"/>
</dbReference>
<dbReference type="Gene3D" id="3.30.450.40">
    <property type="match status" value="1"/>
</dbReference>
<dbReference type="PROSITE" id="PS50887">
    <property type="entry name" value="GGDEF"/>
    <property type="match status" value="1"/>
</dbReference>
<dbReference type="Proteomes" id="UP000194360">
    <property type="component" value="Unassembled WGS sequence"/>
</dbReference>
<dbReference type="EMBL" id="MIGB01000014">
    <property type="protein sequence ID" value="OSY40049.1"/>
    <property type="molecule type" value="Genomic_DNA"/>
</dbReference>
<feature type="domain" description="GGDEF" evidence="2">
    <location>
        <begin position="483"/>
        <end position="611"/>
    </location>
</feature>
<accession>A0A1Y2MYI9</accession>
<evidence type="ECO:0000313" key="4">
    <source>
        <dbReference type="Proteomes" id="UP000194360"/>
    </source>
</evidence>
<organism evidence="3 4">
    <name type="scientific">Pseudonocardia autotrophica</name>
    <name type="common">Amycolata autotrophica</name>
    <name type="synonym">Nocardia autotrophica</name>
    <dbReference type="NCBI Taxonomy" id="2074"/>
    <lineage>
        <taxon>Bacteria</taxon>
        <taxon>Bacillati</taxon>
        <taxon>Actinomycetota</taxon>
        <taxon>Actinomycetes</taxon>
        <taxon>Pseudonocardiales</taxon>
        <taxon>Pseudonocardiaceae</taxon>
        <taxon>Pseudonocardia</taxon>
    </lineage>
</organism>
<dbReference type="InterPro" id="IPR003018">
    <property type="entry name" value="GAF"/>
</dbReference>
<dbReference type="Pfam" id="PF01590">
    <property type="entry name" value="GAF"/>
    <property type="match status" value="1"/>
</dbReference>
<evidence type="ECO:0000259" key="2">
    <source>
        <dbReference type="PROSITE" id="PS50887"/>
    </source>
</evidence>